<dbReference type="Proteomes" id="UP000597762">
    <property type="component" value="Unassembled WGS sequence"/>
</dbReference>
<sequence>MKSGTSFSKRYTCAFLLPVCSLPSSRSLDTRDGPPGWGRARMTLFSRTSNPCLPSIRVRIVPFGVVHLSPARIGSSRVTRSSTAPTPSLLTTGRKVPDHTTCPTSQSAMSEQRKPKCDLPEVHHSVFCFFFLFLLFHSLFLLMSFSDQYSSKTRVLSGLNWSRLDKCNLLSSFRRPWQLPTGLSWLTRH</sequence>
<dbReference type="AlphaFoldDB" id="A0A812BHX6"/>
<organism evidence="2 3">
    <name type="scientific">Acanthosepion pharaonis</name>
    <name type="common">Pharaoh cuttlefish</name>
    <name type="synonym">Sepia pharaonis</name>
    <dbReference type="NCBI Taxonomy" id="158019"/>
    <lineage>
        <taxon>Eukaryota</taxon>
        <taxon>Metazoa</taxon>
        <taxon>Spiralia</taxon>
        <taxon>Lophotrochozoa</taxon>
        <taxon>Mollusca</taxon>
        <taxon>Cephalopoda</taxon>
        <taxon>Coleoidea</taxon>
        <taxon>Decapodiformes</taxon>
        <taxon>Sepiida</taxon>
        <taxon>Sepiina</taxon>
        <taxon>Sepiidae</taxon>
        <taxon>Acanthosepion</taxon>
    </lineage>
</organism>
<evidence type="ECO:0000256" key="1">
    <source>
        <dbReference type="SAM" id="Phobius"/>
    </source>
</evidence>
<keyword evidence="3" id="KW-1185">Reference proteome</keyword>
<gene>
    <name evidence="2" type="ORF">SPHA_17880</name>
</gene>
<protein>
    <submittedName>
        <fullName evidence="2">Uncharacterized protein</fullName>
    </submittedName>
</protein>
<keyword evidence="1" id="KW-1133">Transmembrane helix</keyword>
<keyword evidence="1" id="KW-0812">Transmembrane</keyword>
<feature type="transmembrane region" description="Helical" evidence="1">
    <location>
        <begin position="122"/>
        <end position="145"/>
    </location>
</feature>
<name>A0A812BHX6_ACAPH</name>
<accession>A0A812BHX6</accession>
<dbReference type="EMBL" id="CAHIKZ030000640">
    <property type="protein sequence ID" value="CAE1230763.1"/>
    <property type="molecule type" value="Genomic_DNA"/>
</dbReference>
<comment type="caution">
    <text evidence="2">The sequence shown here is derived from an EMBL/GenBank/DDBJ whole genome shotgun (WGS) entry which is preliminary data.</text>
</comment>
<reference evidence="2" key="1">
    <citation type="submission" date="2021-01" db="EMBL/GenBank/DDBJ databases">
        <authorList>
            <person name="Li R."/>
            <person name="Bekaert M."/>
        </authorList>
    </citation>
    <scope>NUCLEOTIDE SEQUENCE</scope>
    <source>
        <strain evidence="2">Farmed</strain>
    </source>
</reference>
<keyword evidence="1" id="KW-0472">Membrane</keyword>
<evidence type="ECO:0000313" key="2">
    <source>
        <dbReference type="EMBL" id="CAE1230763.1"/>
    </source>
</evidence>
<proteinExistence type="predicted"/>
<evidence type="ECO:0000313" key="3">
    <source>
        <dbReference type="Proteomes" id="UP000597762"/>
    </source>
</evidence>